<gene>
    <name evidence="4" type="ORF">TDSAC_1434</name>
</gene>
<accession>A0A2R4W212</accession>
<dbReference type="Pfam" id="PF00271">
    <property type="entry name" value="Helicase_C"/>
    <property type="match status" value="1"/>
</dbReference>
<protein>
    <submittedName>
        <fullName evidence="4">PLD-like domain-containing protein</fullName>
    </submittedName>
</protein>
<dbReference type="InterPro" id="IPR049730">
    <property type="entry name" value="SNF2/RAD54-like_C"/>
</dbReference>
<dbReference type="SMART" id="SM00487">
    <property type="entry name" value="DEXDc"/>
    <property type="match status" value="1"/>
</dbReference>
<dbReference type="KEGG" id="taci:TDSAC_1434"/>
<dbReference type="Pfam" id="PF00176">
    <property type="entry name" value="SNF2-rel_dom"/>
    <property type="match status" value="1"/>
</dbReference>
<dbReference type="RefSeq" id="WP_234405737.1">
    <property type="nucleotide sequence ID" value="NZ_CP020921.1"/>
</dbReference>
<keyword evidence="1" id="KW-0378">Hydrolase</keyword>
<proteinExistence type="predicted"/>
<dbReference type="PANTHER" id="PTHR45766:SF6">
    <property type="entry name" value="SWI_SNF-RELATED MATRIX-ASSOCIATED ACTIN-DEPENDENT REGULATOR OF CHROMATIN SUBFAMILY A-LIKE PROTEIN 1"/>
    <property type="match status" value="1"/>
</dbReference>
<dbReference type="InterPro" id="IPR001650">
    <property type="entry name" value="Helicase_C-like"/>
</dbReference>
<dbReference type="GO" id="GO:0005524">
    <property type="term" value="F:ATP binding"/>
    <property type="evidence" value="ECO:0007669"/>
    <property type="project" value="InterPro"/>
</dbReference>
<organism evidence="4 5">
    <name type="scientific">Thermodesulfobium acidiphilum</name>
    <dbReference type="NCBI Taxonomy" id="1794699"/>
    <lineage>
        <taxon>Bacteria</taxon>
        <taxon>Pseudomonadati</taxon>
        <taxon>Thermodesulfobiota</taxon>
        <taxon>Thermodesulfobiia</taxon>
        <taxon>Thermodesulfobiales</taxon>
        <taxon>Thermodesulfobiaceae</taxon>
        <taxon>Thermodesulfobium</taxon>
    </lineage>
</organism>
<dbReference type="CDD" id="cd18793">
    <property type="entry name" value="SF2_C_SNF"/>
    <property type="match status" value="1"/>
</dbReference>
<name>A0A2R4W212_THEAF</name>
<dbReference type="PROSITE" id="PS51194">
    <property type="entry name" value="HELICASE_CTER"/>
    <property type="match status" value="1"/>
</dbReference>
<evidence type="ECO:0000313" key="4">
    <source>
        <dbReference type="EMBL" id="AWB10774.1"/>
    </source>
</evidence>
<keyword evidence="5" id="KW-1185">Reference proteome</keyword>
<feature type="domain" description="Helicase C-terminal" evidence="3">
    <location>
        <begin position="619"/>
        <end position="779"/>
    </location>
</feature>
<dbReference type="SUPFAM" id="SSF56024">
    <property type="entry name" value="Phospholipase D/nuclease"/>
    <property type="match status" value="1"/>
</dbReference>
<evidence type="ECO:0000259" key="3">
    <source>
        <dbReference type="PROSITE" id="PS51194"/>
    </source>
</evidence>
<dbReference type="Gene3D" id="3.40.50.300">
    <property type="entry name" value="P-loop containing nucleotide triphosphate hydrolases"/>
    <property type="match status" value="2"/>
</dbReference>
<dbReference type="EMBL" id="CP020921">
    <property type="protein sequence ID" value="AWB10774.1"/>
    <property type="molecule type" value="Genomic_DNA"/>
</dbReference>
<dbReference type="Gene3D" id="3.30.870.10">
    <property type="entry name" value="Endonuclease Chain A"/>
    <property type="match status" value="1"/>
</dbReference>
<dbReference type="InterPro" id="IPR014001">
    <property type="entry name" value="Helicase_ATP-bd"/>
</dbReference>
<evidence type="ECO:0000313" key="5">
    <source>
        <dbReference type="Proteomes" id="UP000244792"/>
    </source>
</evidence>
<dbReference type="InterPro" id="IPR000330">
    <property type="entry name" value="SNF2_N"/>
</dbReference>
<dbReference type="SUPFAM" id="SSF52540">
    <property type="entry name" value="P-loop containing nucleoside triphosphate hydrolases"/>
    <property type="match status" value="2"/>
</dbReference>
<dbReference type="PROSITE" id="PS51192">
    <property type="entry name" value="HELICASE_ATP_BIND_1"/>
    <property type="match status" value="1"/>
</dbReference>
<dbReference type="InterPro" id="IPR027417">
    <property type="entry name" value="P-loop_NTPase"/>
</dbReference>
<dbReference type="Proteomes" id="UP000244792">
    <property type="component" value="Chromosome"/>
</dbReference>
<evidence type="ECO:0000259" key="2">
    <source>
        <dbReference type="PROSITE" id="PS51192"/>
    </source>
</evidence>
<evidence type="ECO:0000256" key="1">
    <source>
        <dbReference type="ARBA" id="ARBA00022801"/>
    </source>
</evidence>
<dbReference type="PANTHER" id="PTHR45766">
    <property type="entry name" value="DNA ANNEALING HELICASE AND ENDONUCLEASE ZRANB3 FAMILY MEMBER"/>
    <property type="match status" value="1"/>
</dbReference>
<reference evidence="4 5" key="1">
    <citation type="submission" date="2017-04" db="EMBL/GenBank/DDBJ databases">
        <title>Genomic insights into metabolism of Thermodesulfobium acidiphilum.</title>
        <authorList>
            <person name="Toshchakov S.V."/>
            <person name="Frolov E.N."/>
            <person name="Kublanov I.V."/>
            <person name="Samarov N.I."/>
            <person name="Novikov A."/>
            <person name="Lebedinsky A.V."/>
            <person name="Bonch-Osmolovskaya E.A."/>
            <person name="Chernyh N.A."/>
        </authorList>
    </citation>
    <scope>NUCLEOTIDE SEQUENCE [LARGE SCALE GENOMIC DNA]</scope>
    <source>
        <strain evidence="4 5">3127-1</strain>
    </source>
</reference>
<dbReference type="Pfam" id="PF13091">
    <property type="entry name" value="PLDc_2"/>
    <property type="match status" value="1"/>
</dbReference>
<dbReference type="AlphaFoldDB" id="A0A2R4W212"/>
<feature type="domain" description="Helicase ATP-binding" evidence="2">
    <location>
        <begin position="234"/>
        <end position="372"/>
    </location>
</feature>
<dbReference type="GO" id="GO:0016787">
    <property type="term" value="F:hydrolase activity"/>
    <property type="evidence" value="ECO:0007669"/>
    <property type="project" value="UniProtKB-KW"/>
</dbReference>
<dbReference type="InterPro" id="IPR025202">
    <property type="entry name" value="PLD-like_dom"/>
</dbReference>
<dbReference type="CDD" id="cd09178">
    <property type="entry name" value="PLDc_N_Snf2_like"/>
    <property type="match status" value="1"/>
</dbReference>
<sequence>MVKDAEFFDCLVGFFYTSGFYNLYEAFENTKRIRILVGIGTDKITHDLIQYQTSYHQIRELYSDRVKEEIESSENKYEVENGIELFKKWLKSGKIQIRAYPERNLHAKLYIMSFSEDDRDTGRVITGSSNFSQSGLINNLEFNVELKNVSDYKFAKEKFEELWENSVEVSEDYIATVEQKTWLRSDISPYELFLKFLYEYFKRDLEESGELYNLELPDEFLHLEYQKQAVINARRIVEEYGGVFLSDVVGLGKTYMAAMLASQLDGRTLILASPVLIDPENPGSWVNVFREFNLKFEAESIGQLKRIKERFNLDKYKNVIIDESHRFRTEDTVSYTFLSEICRGKRVILVSATPYNNSPKDILSQIKLFQNPRKSTIPGISDLEGFFNNLEKNLKNIDKREDPEEYIEAVKENAYLIREKILKYLMIRRTRSEIERYFSKDLEKNKLKFPQVNDPIALFYELNDEESEIFDETIKLITKKIRYARYTPLLYLKSKDLSAIEKYGQLNMGTFMKVLLVKRLESSFYAFRLTIDRFIDVYKKFIDEFDRGSVYISKKYTNKIFEYIENDDDKAIQRLIEEDKAEKYSSDEFEEKFKEDLKNDFDTFCRIKEIWEKVNRDPKLEKLLEQLNTNKILKDKKLIIFSESKDTVNYISKEIKKNLNKKVLVFSSSSSNNTKNIVIENFDAKAKNKRDDYNILISTEVLSEGVNLHRSNVIINYDIPWNPTRMMQRAGRINRVDTKFDELYVFNFFPTQQSNDQINLKEIAQAKIDAFLTLLGEDAAVLTEGEPIGSHELFGRLTSKNTITGESDLDNSELKYFRLLQDIRENNPDLFQKIKYLPKKARSAKVNKENTGLLTYFRKGKVEKFYLAKRGKSSELDFMSAASLLESAQEEKRVSLPENFYDLLDLNIEQFSQTLDSAEPISTRRGKDKSQTILKYLKAMDKTPLTDTQEQYIEILQEKLEGGAIPKKILSKVLKSIENLKEQKINSLKLLGAVQNAIPERLLKDHYSSSSSDENISNKTEVILSMYLKEG</sequence>
<dbReference type="SMART" id="SM00490">
    <property type="entry name" value="HELICc"/>
    <property type="match status" value="1"/>
</dbReference>